<feature type="region of interest" description="Disordered" evidence="1">
    <location>
        <begin position="137"/>
        <end position="393"/>
    </location>
</feature>
<name>A0AAE0K873_9PEZI</name>
<keyword evidence="3" id="KW-1185">Reference proteome</keyword>
<organism evidence="2 3">
    <name type="scientific">Podospora didyma</name>
    <dbReference type="NCBI Taxonomy" id="330526"/>
    <lineage>
        <taxon>Eukaryota</taxon>
        <taxon>Fungi</taxon>
        <taxon>Dikarya</taxon>
        <taxon>Ascomycota</taxon>
        <taxon>Pezizomycotina</taxon>
        <taxon>Sordariomycetes</taxon>
        <taxon>Sordariomycetidae</taxon>
        <taxon>Sordariales</taxon>
        <taxon>Podosporaceae</taxon>
        <taxon>Podospora</taxon>
    </lineage>
</organism>
<gene>
    <name evidence="2" type="ORF">B0H63DRAFT_283942</name>
</gene>
<feature type="compositionally biased region" description="Basic and acidic residues" evidence="1">
    <location>
        <begin position="79"/>
        <end position="88"/>
    </location>
</feature>
<feature type="region of interest" description="Disordered" evidence="1">
    <location>
        <begin position="437"/>
        <end position="493"/>
    </location>
</feature>
<reference evidence="2" key="2">
    <citation type="submission" date="2023-06" db="EMBL/GenBank/DDBJ databases">
        <authorList>
            <consortium name="Lawrence Berkeley National Laboratory"/>
            <person name="Haridas S."/>
            <person name="Hensen N."/>
            <person name="Bonometti L."/>
            <person name="Westerberg I."/>
            <person name="Brannstrom I.O."/>
            <person name="Guillou S."/>
            <person name="Cros-Aarteil S."/>
            <person name="Calhoun S."/>
            <person name="Kuo A."/>
            <person name="Mondo S."/>
            <person name="Pangilinan J."/>
            <person name="Riley R."/>
            <person name="LaButti K."/>
            <person name="Andreopoulos B."/>
            <person name="Lipzen A."/>
            <person name="Chen C."/>
            <person name="Yanf M."/>
            <person name="Daum C."/>
            <person name="Ng V."/>
            <person name="Clum A."/>
            <person name="Steindorff A."/>
            <person name="Ohm R."/>
            <person name="Martin F."/>
            <person name="Silar P."/>
            <person name="Natvig D."/>
            <person name="Lalanne C."/>
            <person name="Gautier V."/>
            <person name="Ament-velasquez S.L."/>
            <person name="Kruys A."/>
            <person name="Hutchinson M.I."/>
            <person name="Powell A.J."/>
            <person name="Barry K."/>
            <person name="Miller A.N."/>
            <person name="Grigoriev I.V."/>
            <person name="Debuchy R."/>
            <person name="Gladieux P."/>
            <person name="Thoren M.H."/>
            <person name="Johannesson H."/>
        </authorList>
    </citation>
    <scope>NUCLEOTIDE SEQUENCE</scope>
    <source>
        <strain evidence="2">CBS 232.78</strain>
    </source>
</reference>
<protein>
    <submittedName>
        <fullName evidence="2">Uncharacterized protein</fullName>
    </submittedName>
</protein>
<dbReference type="EMBL" id="JAULSW010000008">
    <property type="protein sequence ID" value="KAK3371958.1"/>
    <property type="molecule type" value="Genomic_DNA"/>
</dbReference>
<evidence type="ECO:0000313" key="2">
    <source>
        <dbReference type="EMBL" id="KAK3371958.1"/>
    </source>
</evidence>
<evidence type="ECO:0000313" key="3">
    <source>
        <dbReference type="Proteomes" id="UP001285441"/>
    </source>
</evidence>
<feature type="region of interest" description="Disordered" evidence="1">
    <location>
        <begin position="1"/>
        <end position="125"/>
    </location>
</feature>
<feature type="compositionally biased region" description="Basic residues" evidence="1">
    <location>
        <begin position="302"/>
        <end position="311"/>
    </location>
</feature>
<evidence type="ECO:0000256" key="1">
    <source>
        <dbReference type="SAM" id="MobiDB-lite"/>
    </source>
</evidence>
<feature type="compositionally biased region" description="Low complexity" evidence="1">
    <location>
        <begin position="25"/>
        <end position="42"/>
    </location>
</feature>
<feature type="compositionally biased region" description="Basic and acidic residues" evidence="1">
    <location>
        <begin position="98"/>
        <end position="107"/>
    </location>
</feature>
<dbReference type="AlphaFoldDB" id="A0AAE0K873"/>
<accession>A0AAE0K873</accession>
<comment type="caution">
    <text evidence="2">The sequence shown here is derived from an EMBL/GenBank/DDBJ whole genome shotgun (WGS) entry which is preliminary data.</text>
</comment>
<feature type="compositionally biased region" description="Polar residues" evidence="1">
    <location>
        <begin position="187"/>
        <end position="202"/>
    </location>
</feature>
<feature type="compositionally biased region" description="Polar residues" evidence="1">
    <location>
        <begin position="358"/>
        <end position="369"/>
    </location>
</feature>
<reference evidence="2" key="1">
    <citation type="journal article" date="2023" name="Mol. Phylogenet. Evol.">
        <title>Genome-scale phylogeny and comparative genomics of the fungal order Sordariales.</title>
        <authorList>
            <person name="Hensen N."/>
            <person name="Bonometti L."/>
            <person name="Westerberg I."/>
            <person name="Brannstrom I.O."/>
            <person name="Guillou S."/>
            <person name="Cros-Aarteil S."/>
            <person name="Calhoun S."/>
            <person name="Haridas S."/>
            <person name="Kuo A."/>
            <person name="Mondo S."/>
            <person name="Pangilinan J."/>
            <person name="Riley R."/>
            <person name="LaButti K."/>
            <person name="Andreopoulos B."/>
            <person name="Lipzen A."/>
            <person name="Chen C."/>
            <person name="Yan M."/>
            <person name="Daum C."/>
            <person name="Ng V."/>
            <person name="Clum A."/>
            <person name="Steindorff A."/>
            <person name="Ohm R.A."/>
            <person name="Martin F."/>
            <person name="Silar P."/>
            <person name="Natvig D.O."/>
            <person name="Lalanne C."/>
            <person name="Gautier V."/>
            <person name="Ament-Velasquez S.L."/>
            <person name="Kruys A."/>
            <person name="Hutchinson M.I."/>
            <person name="Powell A.J."/>
            <person name="Barry K."/>
            <person name="Miller A.N."/>
            <person name="Grigoriev I.V."/>
            <person name="Debuchy R."/>
            <person name="Gladieux P."/>
            <person name="Hiltunen Thoren M."/>
            <person name="Johannesson H."/>
        </authorList>
    </citation>
    <scope>NUCLEOTIDE SEQUENCE</scope>
    <source>
        <strain evidence="2">CBS 232.78</strain>
    </source>
</reference>
<feature type="compositionally biased region" description="Basic and acidic residues" evidence="1">
    <location>
        <begin position="484"/>
        <end position="493"/>
    </location>
</feature>
<feature type="compositionally biased region" description="Polar residues" evidence="1">
    <location>
        <begin position="441"/>
        <end position="452"/>
    </location>
</feature>
<dbReference type="Proteomes" id="UP001285441">
    <property type="component" value="Unassembled WGS sequence"/>
</dbReference>
<feature type="compositionally biased region" description="Low complexity" evidence="1">
    <location>
        <begin position="374"/>
        <end position="388"/>
    </location>
</feature>
<proteinExistence type="predicted"/>
<sequence length="493" mass="53674">MTEPSRAAASSRLPQKPGAGYPVASSPSSSSPTPQQTDPSPTKGAWNPPEASPALRNSGTACDTRVADTPGPSPDEGIVDLHKSESQRDPPPLTSRGENSRSRERSVCIDAADQTDEWDKKHPFSHQAIRRRLRCRAQLSQQQTCGPERPPEPPAASLPRRLSGSPRAVQQDEPVPQGSASCEERQTSPGDTTCGKTATEMSRATPLGVEASHLVSPNRPAVPSPRSENSTHRESMPRRVSASKGDRDDEAMPPRVKPKAGGRRTAVCHGNRFSIDALGINDNDDEAEGVQQSDKDDDIRPPPRKRRRVSSRRNMGPCRQDAEDEVVYSPSQDGDNEWDAQPSRRGRQRFSSPKPARTTATGWQTSSNYAGIGSRQVQSPSVQSSQNSGEQESVKALSTRFTEWLLETTVIRSAIVDSVTTFQLQFKADLYCSKHRRRELSSPQPGCGSNSPAKWRNPRPGPITGVALTPGENPPGFPVGRWRTTPDIDGRRS</sequence>